<feature type="compositionally biased region" description="Acidic residues" evidence="18">
    <location>
        <begin position="299"/>
        <end position="312"/>
    </location>
</feature>
<evidence type="ECO:0000256" key="11">
    <source>
        <dbReference type="ARBA" id="ARBA00022777"/>
    </source>
</evidence>
<organism evidence="20 21">
    <name type="scientific">Oryzias latipes</name>
    <name type="common">Japanese rice fish</name>
    <name type="synonym">Japanese killifish</name>
    <dbReference type="NCBI Taxonomy" id="8090"/>
    <lineage>
        <taxon>Eukaryota</taxon>
        <taxon>Metazoa</taxon>
        <taxon>Chordata</taxon>
        <taxon>Craniata</taxon>
        <taxon>Vertebrata</taxon>
        <taxon>Euteleostomi</taxon>
        <taxon>Actinopterygii</taxon>
        <taxon>Neopterygii</taxon>
        <taxon>Teleostei</taxon>
        <taxon>Neoteleostei</taxon>
        <taxon>Acanthomorphata</taxon>
        <taxon>Ovalentaria</taxon>
        <taxon>Atherinomorphae</taxon>
        <taxon>Beloniformes</taxon>
        <taxon>Adrianichthyidae</taxon>
        <taxon>Oryziinae</taxon>
        <taxon>Oryzias</taxon>
    </lineage>
</organism>
<protein>
    <recommendedName>
        <fullName evidence="4">non-specific serine/threonine protein kinase</fullName>
        <ecNumber evidence="4">2.7.11.1</ecNumber>
    </recommendedName>
</protein>
<dbReference type="CDD" id="cd06609">
    <property type="entry name" value="STKc_MST3_like"/>
    <property type="match status" value="1"/>
</dbReference>
<dbReference type="FunFam" id="1.10.510.10:FF:000411">
    <property type="entry name" value="Probable Ste20-like kinase Don3"/>
    <property type="match status" value="1"/>
</dbReference>
<name>H2LCC3_ORYLA</name>
<keyword evidence="13" id="KW-0460">Magnesium</keyword>
<comment type="similarity">
    <text evidence="3">Belongs to the protein kinase superfamily. STE Ser/Thr protein kinase family. STE20 subfamily.</text>
</comment>
<accession>H2LCC3</accession>
<dbReference type="Gene3D" id="1.10.510.10">
    <property type="entry name" value="Transferase(Phosphotransferase) domain 1"/>
    <property type="match status" value="1"/>
</dbReference>
<dbReference type="Gene3D" id="3.30.200.20">
    <property type="entry name" value="Phosphorylase Kinase, domain 1"/>
    <property type="match status" value="1"/>
</dbReference>
<dbReference type="GO" id="GO:0005524">
    <property type="term" value="F:ATP binding"/>
    <property type="evidence" value="ECO:0007669"/>
    <property type="project" value="UniProtKB-UniRule"/>
</dbReference>
<feature type="coiled-coil region" evidence="17">
    <location>
        <begin position="46"/>
        <end position="73"/>
    </location>
</feature>
<keyword evidence="12 16" id="KW-0067">ATP-binding</keyword>
<gene>
    <name evidence="20" type="primary">STK25</name>
    <name evidence="20" type="synonym">stk25b</name>
</gene>
<dbReference type="PANTHER" id="PTHR48012:SF9">
    <property type="entry name" value="SERINE_THREONINE-PROTEIN KINASE 25"/>
    <property type="match status" value="1"/>
</dbReference>
<dbReference type="PROSITE" id="PS00107">
    <property type="entry name" value="PROTEIN_KINASE_ATP"/>
    <property type="match status" value="1"/>
</dbReference>
<dbReference type="Bgee" id="ENSORLG00000004799">
    <property type="expression patterns" value="Expressed in testis and 14 other cell types or tissues"/>
</dbReference>
<evidence type="ECO:0000313" key="20">
    <source>
        <dbReference type="Ensembl" id="ENSORLP00000003559.2"/>
    </source>
</evidence>
<dbReference type="SUPFAM" id="SSF56112">
    <property type="entry name" value="Protein kinase-like (PK-like)"/>
    <property type="match status" value="1"/>
</dbReference>
<proteinExistence type="inferred from homology"/>
<feature type="domain" description="Protein kinase" evidence="19">
    <location>
        <begin position="20"/>
        <end position="270"/>
    </location>
</feature>
<keyword evidence="5" id="KW-0963">Cytoplasm</keyword>
<dbReference type="EC" id="2.7.11.1" evidence="4"/>
<dbReference type="STRING" id="8090.ENSORLP00000003559"/>
<dbReference type="GO" id="GO:0046872">
    <property type="term" value="F:metal ion binding"/>
    <property type="evidence" value="ECO:0007669"/>
    <property type="project" value="UniProtKB-KW"/>
</dbReference>
<dbReference type="InterPro" id="IPR000719">
    <property type="entry name" value="Prot_kinase_dom"/>
</dbReference>
<keyword evidence="7" id="KW-0597">Phosphoprotein</keyword>
<dbReference type="PANTHER" id="PTHR48012">
    <property type="entry name" value="STERILE20-LIKE KINASE, ISOFORM B-RELATED"/>
    <property type="match status" value="1"/>
</dbReference>
<comment type="catalytic activity">
    <reaction evidence="14">
        <text>L-threonyl-[protein] + ATP = O-phospho-L-threonyl-[protein] + ADP + H(+)</text>
        <dbReference type="Rhea" id="RHEA:46608"/>
        <dbReference type="Rhea" id="RHEA-COMP:11060"/>
        <dbReference type="Rhea" id="RHEA-COMP:11605"/>
        <dbReference type="ChEBI" id="CHEBI:15378"/>
        <dbReference type="ChEBI" id="CHEBI:30013"/>
        <dbReference type="ChEBI" id="CHEBI:30616"/>
        <dbReference type="ChEBI" id="CHEBI:61977"/>
        <dbReference type="ChEBI" id="CHEBI:456216"/>
        <dbReference type="EC" id="2.7.11.1"/>
    </reaction>
</comment>
<evidence type="ECO:0000256" key="2">
    <source>
        <dbReference type="ARBA" id="ARBA00004496"/>
    </source>
</evidence>
<keyword evidence="10 16" id="KW-0547">Nucleotide-binding</keyword>
<evidence type="ECO:0000256" key="9">
    <source>
        <dbReference type="ARBA" id="ARBA00022723"/>
    </source>
</evidence>
<evidence type="ECO:0000256" key="8">
    <source>
        <dbReference type="ARBA" id="ARBA00022679"/>
    </source>
</evidence>
<evidence type="ECO:0000256" key="13">
    <source>
        <dbReference type="ARBA" id="ARBA00022842"/>
    </source>
</evidence>
<dbReference type="AlphaFoldDB" id="H2LCC3"/>
<keyword evidence="17" id="KW-0175">Coiled coil</keyword>
<dbReference type="InterPro" id="IPR017441">
    <property type="entry name" value="Protein_kinase_ATP_BS"/>
</dbReference>
<dbReference type="Ensembl" id="ENSORLT00000003560.2">
    <property type="protein sequence ID" value="ENSORLP00000003559.2"/>
    <property type="gene ID" value="ENSORLG00000004799.2"/>
</dbReference>
<evidence type="ECO:0000256" key="18">
    <source>
        <dbReference type="SAM" id="MobiDB-lite"/>
    </source>
</evidence>
<dbReference type="GO" id="GO:0005794">
    <property type="term" value="C:Golgi apparatus"/>
    <property type="evidence" value="ECO:0000318"/>
    <property type="project" value="GO_Central"/>
</dbReference>
<keyword evidence="21" id="KW-1185">Reference proteome</keyword>
<dbReference type="eggNOG" id="KOG0201">
    <property type="taxonomic scope" value="Eukaryota"/>
</dbReference>
<evidence type="ECO:0000256" key="5">
    <source>
        <dbReference type="ARBA" id="ARBA00022490"/>
    </source>
</evidence>
<dbReference type="FunFam" id="3.30.200.20:FF:000092">
    <property type="entry name" value="Serine/threonine-protein kinase 24"/>
    <property type="match status" value="1"/>
</dbReference>
<dbReference type="GO" id="GO:0035556">
    <property type="term" value="P:intracellular signal transduction"/>
    <property type="evidence" value="ECO:0000318"/>
    <property type="project" value="GO_Central"/>
</dbReference>
<evidence type="ECO:0000256" key="10">
    <source>
        <dbReference type="ARBA" id="ARBA00022741"/>
    </source>
</evidence>
<reference evidence="20" key="3">
    <citation type="submission" date="2025-09" db="UniProtKB">
        <authorList>
            <consortium name="Ensembl"/>
        </authorList>
    </citation>
    <scope>IDENTIFICATION</scope>
    <source>
        <strain evidence="20">Hd-rR</strain>
    </source>
</reference>
<comment type="catalytic activity">
    <reaction evidence="15">
        <text>L-seryl-[protein] + ATP = O-phospho-L-seryl-[protein] + ADP + H(+)</text>
        <dbReference type="Rhea" id="RHEA:17989"/>
        <dbReference type="Rhea" id="RHEA-COMP:9863"/>
        <dbReference type="Rhea" id="RHEA-COMP:11604"/>
        <dbReference type="ChEBI" id="CHEBI:15378"/>
        <dbReference type="ChEBI" id="CHEBI:29999"/>
        <dbReference type="ChEBI" id="CHEBI:30616"/>
        <dbReference type="ChEBI" id="CHEBI:83421"/>
        <dbReference type="ChEBI" id="CHEBI:456216"/>
        <dbReference type="EC" id="2.7.11.1"/>
    </reaction>
</comment>
<reference evidence="20 21" key="1">
    <citation type="journal article" date="2007" name="Nature">
        <title>The medaka draft genome and insights into vertebrate genome evolution.</title>
        <authorList>
            <person name="Kasahara M."/>
            <person name="Naruse K."/>
            <person name="Sasaki S."/>
            <person name="Nakatani Y."/>
            <person name="Qu W."/>
            <person name="Ahsan B."/>
            <person name="Yamada T."/>
            <person name="Nagayasu Y."/>
            <person name="Doi K."/>
            <person name="Kasai Y."/>
            <person name="Jindo T."/>
            <person name="Kobayashi D."/>
            <person name="Shimada A."/>
            <person name="Toyoda A."/>
            <person name="Kuroki Y."/>
            <person name="Fujiyama A."/>
            <person name="Sasaki T."/>
            <person name="Shimizu A."/>
            <person name="Asakawa S."/>
            <person name="Shimizu N."/>
            <person name="Hashimoto S."/>
            <person name="Yang J."/>
            <person name="Lee Y."/>
            <person name="Matsushima K."/>
            <person name="Sugano S."/>
            <person name="Sakaizumi M."/>
            <person name="Narita T."/>
            <person name="Ohishi K."/>
            <person name="Haga S."/>
            <person name="Ohta F."/>
            <person name="Nomoto H."/>
            <person name="Nogata K."/>
            <person name="Morishita T."/>
            <person name="Endo T."/>
            <person name="Shin-I T."/>
            <person name="Takeda H."/>
            <person name="Morishita S."/>
            <person name="Kohara Y."/>
        </authorList>
    </citation>
    <scope>NUCLEOTIDE SEQUENCE [LARGE SCALE GENOMIC DNA]</scope>
    <source>
        <strain evidence="20 21">Hd-rR</strain>
    </source>
</reference>
<comment type="cofactor">
    <cofactor evidence="1">
        <name>Mg(2+)</name>
        <dbReference type="ChEBI" id="CHEBI:18420"/>
    </cofactor>
</comment>
<dbReference type="InParanoid" id="H2LCC3"/>
<comment type="subcellular location">
    <subcellularLocation>
        <location evidence="2">Cytoplasm</location>
    </subcellularLocation>
</comment>
<dbReference type="HOGENOM" id="CLU_000288_63_23_1"/>
<dbReference type="Proteomes" id="UP000001038">
    <property type="component" value="Chromosome 17"/>
</dbReference>
<dbReference type="GO" id="GO:0005737">
    <property type="term" value="C:cytoplasm"/>
    <property type="evidence" value="ECO:0000318"/>
    <property type="project" value="GO_Central"/>
</dbReference>
<dbReference type="SMART" id="SM00220">
    <property type="entry name" value="S_TKc"/>
    <property type="match status" value="1"/>
</dbReference>
<evidence type="ECO:0000256" key="14">
    <source>
        <dbReference type="ARBA" id="ARBA00047899"/>
    </source>
</evidence>
<dbReference type="Gene3D" id="1.10.12.70">
    <property type="match status" value="1"/>
</dbReference>
<keyword evidence="6" id="KW-0723">Serine/threonine-protein kinase</keyword>
<evidence type="ECO:0000256" key="15">
    <source>
        <dbReference type="ARBA" id="ARBA00048679"/>
    </source>
</evidence>
<dbReference type="InterPro" id="IPR050629">
    <property type="entry name" value="STE20/SPS1-PAK"/>
</dbReference>
<dbReference type="PROSITE" id="PS50011">
    <property type="entry name" value="PROTEIN_KINASE_DOM"/>
    <property type="match status" value="1"/>
</dbReference>
<dbReference type="GO" id="GO:0004674">
    <property type="term" value="F:protein serine/threonine kinase activity"/>
    <property type="evidence" value="ECO:0000318"/>
    <property type="project" value="GO_Central"/>
</dbReference>
<sequence>MAHLRDMQNQNTHLDPEEYFTKQERIGKGSFGEVYKGINNRTKEVVAIKIIDLEEAEDEIEDIQQEITVLSQCDSPYVTKYYGSYLKGTKLWIIMEYLGGGSALDLLRPGPLEETYIATILREILKGLEYLHSERKIHRDIKAANVLLSEQGDVKLADFGVAGQLTDTQIKRNTFVGTPFWMAPEVIKQSAYDFKADIWSLGITAIELAKGEPPNSDLHPMRVLFLIPKNTPPTLEGPYSKPFKEFVEACLNKDPRFRPTAKELLKHKFITRYTKKTAYLTELIDRYRRWKSEGHGEESSSDDSDMDADGDGEQCPVWTFPTVRPSSMSQLQMDYAHLESGSGDSMKRQPKSQCLSALVTPIFREVSRTHLSCRDRTRAGSENAFPVQLKDKRRASGGGAGAIEELENAFNLAEESCPGISDRLVTHMMERVCR</sequence>
<evidence type="ECO:0000256" key="17">
    <source>
        <dbReference type="SAM" id="Coils"/>
    </source>
</evidence>
<keyword evidence="9" id="KW-0479">Metal-binding</keyword>
<evidence type="ECO:0000256" key="4">
    <source>
        <dbReference type="ARBA" id="ARBA00012513"/>
    </source>
</evidence>
<feature type="region of interest" description="Disordered" evidence="18">
    <location>
        <begin position="292"/>
        <end position="321"/>
    </location>
</feature>
<evidence type="ECO:0000256" key="1">
    <source>
        <dbReference type="ARBA" id="ARBA00001946"/>
    </source>
</evidence>
<keyword evidence="8" id="KW-0808">Transferase</keyword>
<evidence type="ECO:0000256" key="6">
    <source>
        <dbReference type="ARBA" id="ARBA00022527"/>
    </source>
</evidence>
<dbReference type="GO" id="GO:0048514">
    <property type="term" value="P:blood vessel morphogenesis"/>
    <property type="evidence" value="ECO:0007669"/>
    <property type="project" value="Ensembl"/>
</dbReference>
<evidence type="ECO:0000256" key="3">
    <source>
        <dbReference type="ARBA" id="ARBA00008874"/>
    </source>
</evidence>
<evidence type="ECO:0000313" key="21">
    <source>
        <dbReference type="Proteomes" id="UP000001038"/>
    </source>
</evidence>
<dbReference type="Pfam" id="PF00069">
    <property type="entry name" value="Pkinase"/>
    <property type="match status" value="1"/>
</dbReference>
<feature type="binding site" evidence="16">
    <location>
        <position position="49"/>
    </location>
    <ligand>
        <name>ATP</name>
        <dbReference type="ChEBI" id="CHEBI:30616"/>
    </ligand>
</feature>
<dbReference type="InterPro" id="IPR046409">
    <property type="entry name" value="PDC10_dimerisation_sf"/>
</dbReference>
<evidence type="ECO:0000256" key="12">
    <source>
        <dbReference type="ARBA" id="ARBA00022840"/>
    </source>
</evidence>
<evidence type="ECO:0000256" key="7">
    <source>
        <dbReference type="ARBA" id="ARBA00022553"/>
    </source>
</evidence>
<keyword evidence="11" id="KW-0418">Kinase</keyword>
<dbReference type="GO" id="GO:0007507">
    <property type="term" value="P:heart development"/>
    <property type="evidence" value="ECO:0007669"/>
    <property type="project" value="Ensembl"/>
</dbReference>
<evidence type="ECO:0000256" key="16">
    <source>
        <dbReference type="PROSITE-ProRule" id="PRU10141"/>
    </source>
</evidence>
<dbReference type="InterPro" id="IPR011009">
    <property type="entry name" value="Kinase-like_dom_sf"/>
</dbReference>
<reference evidence="20" key="2">
    <citation type="submission" date="2025-08" db="UniProtKB">
        <authorList>
            <consortium name="Ensembl"/>
        </authorList>
    </citation>
    <scope>IDENTIFICATION</scope>
    <source>
        <strain evidence="20">Hd-rR</strain>
    </source>
</reference>
<evidence type="ECO:0000259" key="19">
    <source>
        <dbReference type="PROSITE" id="PS50011"/>
    </source>
</evidence>
<dbReference type="GeneTree" id="ENSGT00940000153476"/>